<sequence>MFWLFLNLAAFTATISMGVQAETHTVTLSNYCGSGIVLQFRFSYLDTGNHSSSCGTNGEGCTVLETTLDNAQGSSTTFNMTSYSIPTGFGYFNGCDGEGWDCTNLGCPGATGIISPLPIRCTAENVGNVFSQTFLSMTNVIQVDLAVTFCD</sequence>
<feature type="signal peptide" evidence="1">
    <location>
        <begin position="1"/>
        <end position="21"/>
    </location>
</feature>
<dbReference type="EMBL" id="JANVFO010000058">
    <property type="protein sequence ID" value="KAJ3721407.1"/>
    <property type="molecule type" value="Genomic_DNA"/>
</dbReference>
<evidence type="ECO:0000313" key="2">
    <source>
        <dbReference type="EMBL" id="KAJ3721407.1"/>
    </source>
</evidence>
<dbReference type="Proteomes" id="UP001176059">
    <property type="component" value="Unassembled WGS sequence"/>
</dbReference>
<gene>
    <name evidence="2" type="ORF">DFJ43DRAFT_1042302</name>
</gene>
<keyword evidence="3" id="KW-1185">Reference proteome</keyword>
<keyword evidence="1" id="KW-0732">Signal</keyword>
<feature type="chain" id="PRO_5041289070" evidence="1">
    <location>
        <begin position="22"/>
        <end position="151"/>
    </location>
</feature>
<protein>
    <submittedName>
        <fullName evidence="2">Glycopeptide</fullName>
    </submittedName>
</protein>
<dbReference type="AlphaFoldDB" id="A0AA38J4X6"/>
<comment type="caution">
    <text evidence="2">The sequence shown here is derived from an EMBL/GenBank/DDBJ whole genome shotgun (WGS) entry which is preliminary data.</text>
</comment>
<evidence type="ECO:0000256" key="1">
    <source>
        <dbReference type="SAM" id="SignalP"/>
    </source>
</evidence>
<accession>A0AA38J4X6</accession>
<reference evidence="2" key="1">
    <citation type="submission" date="2022-08" db="EMBL/GenBank/DDBJ databases">
        <authorList>
            <consortium name="DOE Joint Genome Institute"/>
            <person name="Min B."/>
            <person name="Sierra-Patev S."/>
            <person name="Naranjo-Ortiz M."/>
            <person name="Looney B."/>
            <person name="Konkel Z."/>
            <person name="Slot J.C."/>
            <person name="Sakamoto Y."/>
            <person name="Steenwyk J.L."/>
            <person name="Rokas A."/>
            <person name="Carro J."/>
            <person name="Camarero S."/>
            <person name="Ferreira P."/>
            <person name="Molpeceres G."/>
            <person name="Ruiz-duenas F.J."/>
            <person name="Serrano A."/>
            <person name="Henrissat B."/>
            <person name="Drula E."/>
            <person name="Hughes K.W."/>
            <person name="Mata J.L."/>
            <person name="Ishikawa N.K."/>
            <person name="Vargas-Isla R."/>
            <person name="Ushijima S."/>
            <person name="Smith C.A."/>
            <person name="Ahrendt S."/>
            <person name="Andreopoulos W."/>
            <person name="He G."/>
            <person name="LaButti K."/>
            <person name="Lipzen A."/>
            <person name="Ng V."/>
            <person name="Riley R."/>
            <person name="Sandor L."/>
            <person name="Barry K."/>
            <person name="Martinez A.T."/>
            <person name="Xiao Y."/>
            <person name="Gibbons J.G."/>
            <person name="Terashima K."/>
            <person name="Hibbett D.S."/>
            <person name="Grigoriev I.V."/>
        </authorList>
    </citation>
    <scope>NUCLEOTIDE SEQUENCE</scope>
    <source>
        <strain evidence="2">ET3784</strain>
    </source>
</reference>
<reference evidence="2" key="2">
    <citation type="journal article" date="2023" name="Proc. Natl. Acad. Sci. U.S.A.">
        <title>A global phylogenomic analysis of the shiitake genus Lentinula.</title>
        <authorList>
            <person name="Sierra-Patev S."/>
            <person name="Min B."/>
            <person name="Naranjo-Ortiz M."/>
            <person name="Looney B."/>
            <person name="Konkel Z."/>
            <person name="Slot J.C."/>
            <person name="Sakamoto Y."/>
            <person name="Steenwyk J.L."/>
            <person name="Rokas A."/>
            <person name="Carro J."/>
            <person name="Camarero S."/>
            <person name="Ferreira P."/>
            <person name="Molpeceres G."/>
            <person name="Ruiz-Duenas F.J."/>
            <person name="Serrano A."/>
            <person name="Henrissat B."/>
            <person name="Drula E."/>
            <person name="Hughes K.W."/>
            <person name="Mata J.L."/>
            <person name="Ishikawa N.K."/>
            <person name="Vargas-Isla R."/>
            <person name="Ushijima S."/>
            <person name="Smith C.A."/>
            <person name="Donoghue J."/>
            <person name="Ahrendt S."/>
            <person name="Andreopoulos W."/>
            <person name="He G."/>
            <person name="LaButti K."/>
            <person name="Lipzen A."/>
            <person name="Ng V."/>
            <person name="Riley R."/>
            <person name="Sandor L."/>
            <person name="Barry K."/>
            <person name="Martinez A.T."/>
            <person name="Xiao Y."/>
            <person name="Gibbons J.G."/>
            <person name="Terashima K."/>
            <person name="Grigoriev I.V."/>
            <person name="Hibbett D."/>
        </authorList>
    </citation>
    <scope>NUCLEOTIDE SEQUENCE</scope>
    <source>
        <strain evidence="2">ET3784</strain>
    </source>
</reference>
<proteinExistence type="predicted"/>
<evidence type="ECO:0000313" key="3">
    <source>
        <dbReference type="Proteomes" id="UP001176059"/>
    </source>
</evidence>
<organism evidence="2 3">
    <name type="scientific">Lentinula guzmanii</name>
    <dbReference type="NCBI Taxonomy" id="2804957"/>
    <lineage>
        <taxon>Eukaryota</taxon>
        <taxon>Fungi</taxon>
        <taxon>Dikarya</taxon>
        <taxon>Basidiomycota</taxon>
        <taxon>Agaricomycotina</taxon>
        <taxon>Agaricomycetes</taxon>
        <taxon>Agaricomycetidae</taxon>
        <taxon>Agaricales</taxon>
        <taxon>Marasmiineae</taxon>
        <taxon>Omphalotaceae</taxon>
        <taxon>Lentinula</taxon>
    </lineage>
</organism>
<name>A0AA38J4X6_9AGAR</name>